<evidence type="ECO:0000313" key="3">
    <source>
        <dbReference type="EMBL" id="GGB38372.1"/>
    </source>
</evidence>
<keyword evidence="1" id="KW-1133">Transmembrane helix</keyword>
<dbReference type="EMBL" id="BMHI01000005">
    <property type="protein sequence ID" value="GGB38372.1"/>
    <property type="molecule type" value="Genomic_DNA"/>
</dbReference>
<name>A0A916TB16_9MICO</name>
<evidence type="ECO:0000259" key="2">
    <source>
        <dbReference type="Pfam" id="PF13559"/>
    </source>
</evidence>
<dbReference type="InterPro" id="IPR025403">
    <property type="entry name" value="TgpA-like_C"/>
</dbReference>
<protein>
    <recommendedName>
        <fullName evidence="2">Protein-glutamine gamma-glutamyltransferase-like C-terminal domain-containing protein</fullName>
    </recommendedName>
</protein>
<dbReference type="Pfam" id="PF13559">
    <property type="entry name" value="DUF4129"/>
    <property type="match status" value="1"/>
</dbReference>
<keyword evidence="1" id="KW-0472">Membrane</keyword>
<gene>
    <name evidence="3" type="ORF">GCM10011492_31410</name>
</gene>
<feature type="domain" description="Protein-glutamine gamma-glutamyltransferase-like C-terminal" evidence="2">
    <location>
        <begin position="130"/>
        <end position="198"/>
    </location>
</feature>
<keyword evidence="4" id="KW-1185">Reference proteome</keyword>
<reference evidence="3" key="1">
    <citation type="journal article" date="2014" name="Int. J. Syst. Evol. Microbiol.">
        <title>Complete genome sequence of Corynebacterium casei LMG S-19264T (=DSM 44701T), isolated from a smear-ripened cheese.</title>
        <authorList>
            <consortium name="US DOE Joint Genome Institute (JGI-PGF)"/>
            <person name="Walter F."/>
            <person name="Albersmeier A."/>
            <person name="Kalinowski J."/>
            <person name="Ruckert C."/>
        </authorList>
    </citation>
    <scope>NUCLEOTIDE SEQUENCE</scope>
    <source>
        <strain evidence="3">CGMCC 1.15085</strain>
    </source>
</reference>
<dbReference type="RefSeq" id="WP_188837998.1">
    <property type="nucleotide sequence ID" value="NZ_BMHI01000005.1"/>
</dbReference>
<organism evidence="3 4">
    <name type="scientific">Flexivirga endophytica</name>
    <dbReference type="NCBI Taxonomy" id="1849103"/>
    <lineage>
        <taxon>Bacteria</taxon>
        <taxon>Bacillati</taxon>
        <taxon>Actinomycetota</taxon>
        <taxon>Actinomycetes</taxon>
        <taxon>Micrococcales</taxon>
        <taxon>Dermacoccaceae</taxon>
        <taxon>Flexivirga</taxon>
    </lineage>
</organism>
<comment type="caution">
    <text evidence="3">The sequence shown here is derived from an EMBL/GenBank/DDBJ whole genome shotgun (WGS) entry which is preliminary data.</text>
</comment>
<feature type="transmembrane region" description="Helical" evidence="1">
    <location>
        <begin position="57"/>
        <end position="78"/>
    </location>
</feature>
<dbReference type="Proteomes" id="UP000636793">
    <property type="component" value="Unassembled WGS sequence"/>
</dbReference>
<accession>A0A916TB16</accession>
<dbReference type="AlphaFoldDB" id="A0A916TB16"/>
<evidence type="ECO:0000313" key="4">
    <source>
        <dbReference type="Proteomes" id="UP000636793"/>
    </source>
</evidence>
<reference evidence="3" key="2">
    <citation type="submission" date="2020-09" db="EMBL/GenBank/DDBJ databases">
        <authorList>
            <person name="Sun Q."/>
            <person name="Zhou Y."/>
        </authorList>
    </citation>
    <scope>NUCLEOTIDE SEQUENCE</scope>
    <source>
        <strain evidence="3">CGMCC 1.15085</strain>
    </source>
</reference>
<proteinExistence type="predicted"/>
<sequence length="215" mass="23086">MGRDGAVPLDPSGGTAREWLRRELAKPAYADQRSWLQRLWDWATDRLGDLLQGVGSALPLFVLIPLLLVVIAIVVFGLSRLRGRGASTGAGAGAGKGVLADVDLSADQLRDRAAGAAREGADSAAFIDYFRALTRRAEERALLVAQPGRTAHEVGTELAPYFPAHDTGIRSAATFFDQVRYGGADARPDDVARITALDKELDATRPQHAEQRVTT</sequence>
<evidence type="ECO:0000256" key="1">
    <source>
        <dbReference type="SAM" id="Phobius"/>
    </source>
</evidence>
<keyword evidence="1" id="KW-0812">Transmembrane</keyword>